<evidence type="ECO:0000313" key="1">
    <source>
        <dbReference type="EMBL" id="MDH6199241.1"/>
    </source>
</evidence>
<organism evidence="1 2">
    <name type="scientific">Mycolicibacterium frederiksbergense</name>
    <dbReference type="NCBI Taxonomy" id="117567"/>
    <lineage>
        <taxon>Bacteria</taxon>
        <taxon>Bacillati</taxon>
        <taxon>Actinomycetota</taxon>
        <taxon>Actinomycetes</taxon>
        <taxon>Mycobacteriales</taxon>
        <taxon>Mycobacteriaceae</taxon>
        <taxon>Mycolicibacterium</taxon>
    </lineage>
</organism>
<dbReference type="RefSeq" id="WP_280835787.1">
    <property type="nucleotide sequence ID" value="NZ_JARXVE010000016.1"/>
</dbReference>
<name>A0ABT6L8G0_9MYCO</name>
<comment type="caution">
    <text evidence="1">The sequence shown here is derived from an EMBL/GenBank/DDBJ whole genome shotgun (WGS) entry which is preliminary data.</text>
</comment>
<dbReference type="Proteomes" id="UP001160130">
    <property type="component" value="Unassembled WGS sequence"/>
</dbReference>
<keyword evidence="2" id="KW-1185">Reference proteome</keyword>
<evidence type="ECO:0000313" key="2">
    <source>
        <dbReference type="Proteomes" id="UP001160130"/>
    </source>
</evidence>
<sequence>MSDNQHSPGIEWVMFRLGSGERPVSPGWDEGRHCLVPAEWRSPGDYEGKHRIDDARVGSVVVVPFHDAPAKLVQLTRTAVSA</sequence>
<accession>A0ABT6L8G0</accession>
<proteinExistence type="predicted"/>
<gene>
    <name evidence="1" type="ORF">M2272_005909</name>
</gene>
<dbReference type="EMBL" id="JARXVE010000016">
    <property type="protein sequence ID" value="MDH6199241.1"/>
    <property type="molecule type" value="Genomic_DNA"/>
</dbReference>
<reference evidence="1 2" key="1">
    <citation type="submission" date="2023-04" db="EMBL/GenBank/DDBJ databases">
        <title>Forest soil microbial communities from Buena Vista Peninsula, Colon Province, Panama.</title>
        <authorList>
            <person name="Bouskill N."/>
        </authorList>
    </citation>
    <scope>NUCLEOTIDE SEQUENCE [LARGE SCALE GENOMIC DNA]</scope>
    <source>
        <strain evidence="1 2">AC80</strain>
    </source>
</reference>
<protein>
    <submittedName>
        <fullName evidence="1">Uncharacterized protein</fullName>
    </submittedName>
</protein>